<keyword evidence="3" id="KW-1185">Reference proteome</keyword>
<dbReference type="RefSeq" id="WP_025706850.1">
    <property type="nucleotide sequence ID" value="NZ_CP009287.1"/>
</dbReference>
<evidence type="ECO:0000313" key="3">
    <source>
        <dbReference type="Proteomes" id="UP000029500"/>
    </source>
</evidence>
<dbReference type="eggNOG" id="COG4114">
    <property type="taxonomic scope" value="Bacteria"/>
</dbReference>
<dbReference type="GO" id="GO:0051537">
    <property type="term" value="F:2 iron, 2 sulfur cluster binding"/>
    <property type="evidence" value="ECO:0007669"/>
    <property type="project" value="InterPro"/>
</dbReference>
<feature type="domain" description="Ferric siderophore reductase C-terminal" evidence="1">
    <location>
        <begin position="227"/>
        <end position="246"/>
    </location>
</feature>
<dbReference type="KEGG" id="pgm:PGRAT_14375"/>
<dbReference type="InterPro" id="IPR024726">
    <property type="entry name" value="FhuF_C"/>
</dbReference>
<organism evidence="2 3">
    <name type="scientific">Paenibacillus graminis</name>
    <dbReference type="NCBI Taxonomy" id="189425"/>
    <lineage>
        <taxon>Bacteria</taxon>
        <taxon>Bacillati</taxon>
        <taxon>Bacillota</taxon>
        <taxon>Bacilli</taxon>
        <taxon>Bacillales</taxon>
        <taxon>Paenibacillaceae</taxon>
        <taxon>Paenibacillus</taxon>
    </lineage>
</organism>
<proteinExistence type="predicted"/>
<gene>
    <name evidence="2" type="ORF">PGRAT_14375</name>
</gene>
<evidence type="ECO:0000313" key="2">
    <source>
        <dbReference type="EMBL" id="AIQ68671.1"/>
    </source>
</evidence>
<evidence type="ECO:0000259" key="1">
    <source>
        <dbReference type="Pfam" id="PF11575"/>
    </source>
</evidence>
<dbReference type="AlphaFoldDB" id="A0A089M4G6"/>
<protein>
    <recommendedName>
        <fullName evidence="1">Ferric siderophore reductase C-terminal domain-containing protein</fullName>
    </recommendedName>
</protein>
<sequence length="251" mass="28225">MCETEKMQLGERFFIYSEAAENAVVTFSLTELSLPANAEHLLKTYASMLGTDDKRLAAAIFCSWYAGICGAKYALLTAAHPMAHALCLSNMSVHLIRTEGFPVFSFHVHENRDGLCHKHDPGNVLLDELGLFYKNDVRPIILALAKAAQTKAVMLWKQIYNQLYTYMEEEARNAAGDSTRNLIIEQFKAMTWELEPEVFGLPANPFRNMPKFRTDRNPPHNTISIKATCCLAYQLRADHGYCSSCPILPAE</sequence>
<dbReference type="Proteomes" id="UP000029500">
    <property type="component" value="Chromosome"/>
</dbReference>
<accession>A0A089M4G6</accession>
<dbReference type="EMBL" id="CP009287">
    <property type="protein sequence ID" value="AIQ68671.1"/>
    <property type="molecule type" value="Genomic_DNA"/>
</dbReference>
<reference evidence="2 3" key="1">
    <citation type="submission" date="2014-08" db="EMBL/GenBank/DDBJ databases">
        <title>Comparative genomics of the Paenibacillus odorifer group.</title>
        <authorList>
            <person name="den Bakker H.C."/>
            <person name="Tsai Y.-C."/>
            <person name="Martin N."/>
            <person name="Korlach J."/>
            <person name="Wiedmann M."/>
        </authorList>
    </citation>
    <scope>NUCLEOTIDE SEQUENCE [LARGE SCALE GENOMIC DNA]</scope>
    <source>
        <strain evidence="2 3">DSM 15220</strain>
    </source>
</reference>
<name>A0A089M4G6_9BACL</name>
<dbReference type="Pfam" id="PF11575">
    <property type="entry name" value="FhuF_C"/>
    <property type="match status" value="1"/>
</dbReference>
<dbReference type="HOGENOM" id="CLU_069996_0_0_9"/>
<dbReference type="STRING" id="189425.PGRAT_14375"/>